<evidence type="ECO:0000313" key="1">
    <source>
        <dbReference type="EMBL" id="KAJ8709246.1"/>
    </source>
</evidence>
<dbReference type="AlphaFoldDB" id="A0AAD7YB79"/>
<organism evidence="1 2">
    <name type="scientific">Mythimna separata</name>
    <name type="common">Oriental armyworm</name>
    <name type="synonym">Pseudaletia separata</name>
    <dbReference type="NCBI Taxonomy" id="271217"/>
    <lineage>
        <taxon>Eukaryota</taxon>
        <taxon>Metazoa</taxon>
        <taxon>Ecdysozoa</taxon>
        <taxon>Arthropoda</taxon>
        <taxon>Hexapoda</taxon>
        <taxon>Insecta</taxon>
        <taxon>Pterygota</taxon>
        <taxon>Neoptera</taxon>
        <taxon>Endopterygota</taxon>
        <taxon>Lepidoptera</taxon>
        <taxon>Glossata</taxon>
        <taxon>Ditrysia</taxon>
        <taxon>Noctuoidea</taxon>
        <taxon>Noctuidae</taxon>
        <taxon>Noctuinae</taxon>
        <taxon>Hadenini</taxon>
        <taxon>Mythimna</taxon>
    </lineage>
</organism>
<gene>
    <name evidence="1" type="ORF">PYW07_009072</name>
</gene>
<evidence type="ECO:0000313" key="2">
    <source>
        <dbReference type="Proteomes" id="UP001231518"/>
    </source>
</evidence>
<comment type="caution">
    <text evidence="1">The sequence shown here is derived from an EMBL/GenBank/DDBJ whole genome shotgun (WGS) entry which is preliminary data.</text>
</comment>
<dbReference type="Proteomes" id="UP001231518">
    <property type="component" value="Chromosome 22"/>
</dbReference>
<protein>
    <submittedName>
        <fullName evidence="1">Uncharacterized protein</fullName>
    </submittedName>
</protein>
<keyword evidence="2" id="KW-1185">Reference proteome</keyword>
<sequence>MTSVWKEHVTFRMTQVLTGHGKFERFRHRIKQERTPGYRYCVDRPEDTVEHTEEVWPLGRSTAVSLWRLSAAVTSRAGPWFRKWSGARRGGGRSPPSAKQ</sequence>
<name>A0AAD7YB79_MYTSE</name>
<reference evidence="1" key="1">
    <citation type="submission" date="2023-03" db="EMBL/GenBank/DDBJ databases">
        <title>Chromosome-level genomes of two armyworms, Mythimna separata and Mythimna loreyi, provide insights into the biosynthesis and reception of sex pheromones.</title>
        <authorList>
            <person name="Zhao H."/>
        </authorList>
    </citation>
    <scope>NUCLEOTIDE SEQUENCE</scope>
    <source>
        <strain evidence="1">BeijingLab</strain>
        <tissue evidence="1">Pupa</tissue>
    </source>
</reference>
<accession>A0AAD7YB79</accession>
<dbReference type="EMBL" id="JARGEI010000024">
    <property type="protein sequence ID" value="KAJ8709246.1"/>
    <property type="molecule type" value="Genomic_DNA"/>
</dbReference>
<proteinExistence type="predicted"/>